<comment type="caution">
    <text evidence="2">The sequence shown here is derived from an EMBL/GenBank/DDBJ whole genome shotgun (WGS) entry which is preliminary data.</text>
</comment>
<feature type="region of interest" description="Disordered" evidence="1">
    <location>
        <begin position="516"/>
        <end position="537"/>
    </location>
</feature>
<reference evidence="2" key="1">
    <citation type="submission" date="2023-03" db="EMBL/GenBank/DDBJ databases">
        <title>Massive genome expansion in bonnet fungi (Mycena s.s.) driven by repeated elements and novel gene families across ecological guilds.</title>
        <authorList>
            <consortium name="Lawrence Berkeley National Laboratory"/>
            <person name="Harder C.B."/>
            <person name="Miyauchi S."/>
            <person name="Viragh M."/>
            <person name="Kuo A."/>
            <person name="Thoen E."/>
            <person name="Andreopoulos B."/>
            <person name="Lu D."/>
            <person name="Skrede I."/>
            <person name="Drula E."/>
            <person name="Henrissat B."/>
            <person name="Morin E."/>
            <person name="Kohler A."/>
            <person name="Barry K."/>
            <person name="LaButti K."/>
            <person name="Morin E."/>
            <person name="Salamov A."/>
            <person name="Lipzen A."/>
            <person name="Mereny Z."/>
            <person name="Hegedus B."/>
            <person name="Baldrian P."/>
            <person name="Stursova M."/>
            <person name="Weitz H."/>
            <person name="Taylor A."/>
            <person name="Grigoriev I.V."/>
            <person name="Nagy L.G."/>
            <person name="Martin F."/>
            <person name="Kauserud H."/>
        </authorList>
    </citation>
    <scope>NUCLEOTIDE SEQUENCE</scope>
    <source>
        <strain evidence="2">9144</strain>
    </source>
</reference>
<dbReference type="EMBL" id="JARJCW010000018">
    <property type="protein sequence ID" value="KAJ7214867.1"/>
    <property type="molecule type" value="Genomic_DNA"/>
</dbReference>
<gene>
    <name evidence="2" type="ORF">GGX14DRAFT_562897</name>
</gene>
<accession>A0AAD6VL29</accession>
<evidence type="ECO:0000256" key="1">
    <source>
        <dbReference type="SAM" id="MobiDB-lite"/>
    </source>
</evidence>
<feature type="compositionally biased region" description="Low complexity" evidence="1">
    <location>
        <begin position="553"/>
        <end position="565"/>
    </location>
</feature>
<protein>
    <submittedName>
        <fullName evidence="2">Uncharacterized protein</fullName>
    </submittedName>
</protein>
<feature type="region of interest" description="Disordered" evidence="1">
    <location>
        <begin position="233"/>
        <end position="276"/>
    </location>
</feature>
<feature type="compositionally biased region" description="Low complexity" evidence="1">
    <location>
        <begin position="518"/>
        <end position="537"/>
    </location>
</feature>
<feature type="compositionally biased region" description="Pro residues" evidence="1">
    <location>
        <begin position="234"/>
        <end position="243"/>
    </location>
</feature>
<evidence type="ECO:0000313" key="3">
    <source>
        <dbReference type="Proteomes" id="UP001219525"/>
    </source>
</evidence>
<feature type="region of interest" description="Disordered" evidence="1">
    <location>
        <begin position="553"/>
        <end position="572"/>
    </location>
</feature>
<keyword evidence="3" id="KW-1185">Reference proteome</keyword>
<feature type="compositionally biased region" description="Low complexity" evidence="1">
    <location>
        <begin position="251"/>
        <end position="272"/>
    </location>
</feature>
<feature type="compositionally biased region" description="Low complexity" evidence="1">
    <location>
        <begin position="585"/>
        <end position="597"/>
    </location>
</feature>
<proteinExistence type="predicted"/>
<dbReference type="AlphaFoldDB" id="A0AAD6VL29"/>
<feature type="region of interest" description="Disordered" evidence="1">
    <location>
        <begin position="585"/>
        <end position="635"/>
    </location>
</feature>
<evidence type="ECO:0000313" key="2">
    <source>
        <dbReference type="EMBL" id="KAJ7214867.1"/>
    </source>
</evidence>
<organism evidence="2 3">
    <name type="scientific">Mycena pura</name>
    <dbReference type="NCBI Taxonomy" id="153505"/>
    <lineage>
        <taxon>Eukaryota</taxon>
        <taxon>Fungi</taxon>
        <taxon>Dikarya</taxon>
        <taxon>Basidiomycota</taxon>
        <taxon>Agaricomycotina</taxon>
        <taxon>Agaricomycetes</taxon>
        <taxon>Agaricomycetidae</taxon>
        <taxon>Agaricales</taxon>
        <taxon>Marasmiineae</taxon>
        <taxon>Mycenaceae</taxon>
        <taxon>Mycena</taxon>
    </lineage>
</organism>
<feature type="region of interest" description="Disordered" evidence="1">
    <location>
        <begin position="305"/>
        <end position="326"/>
    </location>
</feature>
<dbReference type="Proteomes" id="UP001219525">
    <property type="component" value="Unassembled WGS sequence"/>
</dbReference>
<name>A0AAD6VL29_9AGAR</name>
<sequence>MDCQFSFGPNRSYFCSAESHFAWSDNNLPPALLRVLQKPQDPYVMEGPYDVAFPIELGAYMMCWRKSRGETSFEAGCMGPHYARLARFIKNAASVPGGHTTRTVFGPNASFFSMSETGYCWQNLPQALEDGIHASIRVRRPKCVALGARGAYVALYTDGTVTFDLMGVYPLVDGMIRNTQEAARRKGIMYVALNPHMPGEYYAVYGDGSATWSFPTAWTTNVTTVSLKIKPIALQPPPPPPRELPGQMQVSVSAGGTGPPVSSGGTSSAHSPSPAPVPVAAPTFIPAPSPIPALPAPTFLNAPSPVSLRAPTPSTQPSVGGSTSSLPTVGQTYQAVAQEVTPASYTMPIVAPTFIPAPSPIPAPSSIPAPTFIAAPSPTPSTQPSVGGSMSSFSTVGQTYQAVPQEVTPPAYTPVGSSVYTSLPQTPPSQARAHVHVPVHAQTLPSPPTQTPAQLAPEHHHKITWKEGLTMGLKVAQGAGKIYNAIEGHPQQHQQNGGSGGFDAGSLIGMALHAVEGQPQQQQQHSQSQAHSSSGGIDAAASIIGMAVHAIEGQTQQQGQQQDQSSGGGFDATSIIGMAMHAIEGQPQQQDQSQDQSSGGGFDAGSIINMAMHALGGDGQGQQDQSQNGQNGGVDASALYNMGGMGMVVVDQGQGQMVQETVYYNGNFTAS</sequence>
<feature type="compositionally biased region" description="Polar residues" evidence="1">
    <location>
        <begin position="312"/>
        <end position="326"/>
    </location>
</feature>